<dbReference type="Proteomes" id="UP000664859">
    <property type="component" value="Unassembled WGS sequence"/>
</dbReference>
<dbReference type="PANTHER" id="PTHR46115">
    <property type="entry name" value="THIOREDOXIN-LIKE PROTEIN 1"/>
    <property type="match status" value="1"/>
</dbReference>
<dbReference type="Pfam" id="PF00085">
    <property type="entry name" value="Thioredoxin"/>
    <property type="match status" value="1"/>
</dbReference>
<dbReference type="PROSITE" id="PS51352">
    <property type="entry name" value="THIOREDOXIN_2"/>
    <property type="match status" value="1"/>
</dbReference>
<dbReference type="AlphaFoldDB" id="A0A835YVS6"/>
<sequence>MSAASPAFRDQYAEQPTATKVKTITGEMQFLEAMAANGDKPVVLKFYDTFCRACKAVAPKFERMAQENPGVAFYQVEFRQDKPLCKSLGITMLPTIQIYQGSAGKIADMPVGPKRFHVAEATLAEVLNQNSNGHGATGSIHIPN</sequence>
<keyword evidence="1" id="KW-1015">Disulfide bond</keyword>
<dbReference type="CDD" id="cd02947">
    <property type="entry name" value="TRX_family"/>
    <property type="match status" value="1"/>
</dbReference>
<evidence type="ECO:0000313" key="4">
    <source>
        <dbReference type="Proteomes" id="UP000664859"/>
    </source>
</evidence>
<evidence type="ECO:0000256" key="1">
    <source>
        <dbReference type="ARBA" id="ARBA00023157"/>
    </source>
</evidence>
<name>A0A835YVS6_9STRA</name>
<dbReference type="InterPro" id="IPR036249">
    <property type="entry name" value="Thioredoxin-like_sf"/>
</dbReference>
<accession>A0A835YVS6</accession>
<protein>
    <submittedName>
        <fullName evidence="3">Thioredoxin-like protein</fullName>
    </submittedName>
</protein>
<dbReference type="OrthoDB" id="38304at2759"/>
<reference evidence="3" key="1">
    <citation type="submission" date="2021-02" db="EMBL/GenBank/DDBJ databases">
        <title>First Annotated Genome of the Yellow-green Alga Tribonema minus.</title>
        <authorList>
            <person name="Mahan K.M."/>
        </authorList>
    </citation>
    <scope>NUCLEOTIDE SEQUENCE</scope>
    <source>
        <strain evidence="3">UTEX B ZZ1240</strain>
    </source>
</reference>
<evidence type="ECO:0000259" key="2">
    <source>
        <dbReference type="PROSITE" id="PS51352"/>
    </source>
</evidence>
<dbReference type="InterPro" id="IPR013766">
    <property type="entry name" value="Thioredoxin_domain"/>
</dbReference>
<feature type="domain" description="Thioredoxin" evidence="2">
    <location>
        <begin position="9"/>
        <end position="128"/>
    </location>
</feature>
<dbReference type="Gene3D" id="3.40.30.10">
    <property type="entry name" value="Glutaredoxin"/>
    <property type="match status" value="1"/>
</dbReference>
<organism evidence="3 4">
    <name type="scientific">Tribonema minus</name>
    <dbReference type="NCBI Taxonomy" id="303371"/>
    <lineage>
        <taxon>Eukaryota</taxon>
        <taxon>Sar</taxon>
        <taxon>Stramenopiles</taxon>
        <taxon>Ochrophyta</taxon>
        <taxon>PX clade</taxon>
        <taxon>Xanthophyceae</taxon>
        <taxon>Tribonematales</taxon>
        <taxon>Tribonemataceae</taxon>
        <taxon>Tribonema</taxon>
    </lineage>
</organism>
<comment type="caution">
    <text evidence="3">The sequence shown here is derived from an EMBL/GenBank/DDBJ whole genome shotgun (WGS) entry which is preliminary data.</text>
</comment>
<proteinExistence type="predicted"/>
<gene>
    <name evidence="3" type="ORF">JKP88DRAFT_165559</name>
</gene>
<keyword evidence="4" id="KW-1185">Reference proteome</keyword>
<dbReference type="EMBL" id="JAFCMP010000312">
    <property type="protein sequence ID" value="KAG5181588.1"/>
    <property type="molecule type" value="Genomic_DNA"/>
</dbReference>
<dbReference type="SUPFAM" id="SSF52833">
    <property type="entry name" value="Thioredoxin-like"/>
    <property type="match status" value="1"/>
</dbReference>
<evidence type="ECO:0000313" key="3">
    <source>
        <dbReference type="EMBL" id="KAG5181588.1"/>
    </source>
</evidence>